<dbReference type="Proteomes" id="UP001060085">
    <property type="component" value="Linkage Group LG05"/>
</dbReference>
<evidence type="ECO:0000313" key="2">
    <source>
        <dbReference type="Proteomes" id="UP001060085"/>
    </source>
</evidence>
<keyword evidence="2" id="KW-1185">Reference proteome</keyword>
<organism evidence="1 2">
    <name type="scientific">Catharanthus roseus</name>
    <name type="common">Madagascar periwinkle</name>
    <name type="synonym">Vinca rosea</name>
    <dbReference type="NCBI Taxonomy" id="4058"/>
    <lineage>
        <taxon>Eukaryota</taxon>
        <taxon>Viridiplantae</taxon>
        <taxon>Streptophyta</taxon>
        <taxon>Embryophyta</taxon>
        <taxon>Tracheophyta</taxon>
        <taxon>Spermatophyta</taxon>
        <taxon>Magnoliopsida</taxon>
        <taxon>eudicotyledons</taxon>
        <taxon>Gunneridae</taxon>
        <taxon>Pentapetalae</taxon>
        <taxon>asterids</taxon>
        <taxon>lamiids</taxon>
        <taxon>Gentianales</taxon>
        <taxon>Apocynaceae</taxon>
        <taxon>Rauvolfioideae</taxon>
        <taxon>Vinceae</taxon>
        <taxon>Catharanthinae</taxon>
        <taxon>Catharanthus</taxon>
    </lineage>
</organism>
<reference evidence="2" key="1">
    <citation type="journal article" date="2023" name="Nat. Plants">
        <title>Single-cell RNA sequencing provides a high-resolution roadmap for understanding the multicellular compartmentation of specialized metabolism.</title>
        <authorList>
            <person name="Sun S."/>
            <person name="Shen X."/>
            <person name="Li Y."/>
            <person name="Li Y."/>
            <person name="Wang S."/>
            <person name="Li R."/>
            <person name="Zhang H."/>
            <person name="Shen G."/>
            <person name="Guo B."/>
            <person name="Wei J."/>
            <person name="Xu J."/>
            <person name="St-Pierre B."/>
            <person name="Chen S."/>
            <person name="Sun C."/>
        </authorList>
    </citation>
    <scope>NUCLEOTIDE SEQUENCE [LARGE SCALE GENOMIC DNA]</scope>
</reference>
<dbReference type="EMBL" id="CM044705">
    <property type="protein sequence ID" value="KAI5663886.1"/>
    <property type="molecule type" value="Genomic_DNA"/>
</dbReference>
<sequence length="873" mass="97670">MAELQISGPSSADPVDEFMILDRWPLPPTNGDEMSPSQLQASSADMFMVGFVMVHVVGLRHYSGTINGREMVGLVRDPLNPYDENAIKVLNTRSIQVGYIEAPAARVLAPLMDSCLITIEGIVPKSPGGQNRNRIKLPCQIHIFGRVEAFDQVKFALEAGDLLLHSESSPLSEAALAIEKRCFQDEKSLDEVFKLLDERIAENGKLDELEPPKYVIKSELLSHQKEGLGWLVYRENSLELPPFWEERNGEYMNVLTNYVTCQRPEPLRGGIFADDMGLGKTLTLLSLIAFDKFYGDTCSSDTGDVSVNDKKGKKLKRGRGSQSCNMPQKRLKADDSNVATEKGKSTCYVDGSQCLSSSATLIVCPPSVLSAWSTQLEDHTVRGRLKTYLYHGERTEDPYKLKEYDIVLTTYSTLAAEDSSPESPVKKIEWRRVILDEAHVIKNVNALQSRAVTKLNAKRRWVVTGTPVQNHSFDLFSLMAFLRFEPLSIKSYWTRLIARPLSLGDQKGISRLQVLMASISLRRTKDKALIGLPSKMVEKYFVDLSDEERDVYARMEAEAKKVIRQFIDSGNVVINYSSVLSILVRLRQVCNDLSLCPSDIKDLLPALGDVNNNPKLLEKMLSVLQEDEEFDCPICISPPINAVITCCTHIFCQACILKCLRQAKPCCPLCCHPLSDSDLFISSSKQSEADVGASTSSSKIKGLLKLLTEKWHQNPNAKSVIFSQFRKMLVLLEEPLKAAGFRVLRLDGSMSAKKRAQLIKEFGIPAPDGPTILLASLKACGAGINLTAASTVYLFEPWWNPAIEEQAMDRVHRIGQKEDVRIVRMIARNTIEERILELQENKKLLARKAFGRKGPQEQQREISQEDLITLMQL</sequence>
<comment type="caution">
    <text evidence="1">The sequence shown here is derived from an EMBL/GenBank/DDBJ whole genome shotgun (WGS) entry which is preliminary data.</text>
</comment>
<name>A0ACC0AWP4_CATRO</name>
<proteinExistence type="predicted"/>
<protein>
    <submittedName>
        <fullName evidence="1">Uncharacterized protein</fullName>
    </submittedName>
</protein>
<evidence type="ECO:0000313" key="1">
    <source>
        <dbReference type="EMBL" id="KAI5663886.1"/>
    </source>
</evidence>
<accession>A0ACC0AWP4</accession>
<gene>
    <name evidence="1" type="ORF">M9H77_23209</name>
</gene>